<dbReference type="EMBL" id="JACGWJ010000007">
    <property type="protein sequence ID" value="KAL0409667.1"/>
    <property type="molecule type" value="Genomic_DNA"/>
</dbReference>
<dbReference type="PANTHER" id="PTHR42648:SF31">
    <property type="entry name" value="RNA-DIRECTED DNA POLYMERASE"/>
    <property type="match status" value="1"/>
</dbReference>
<dbReference type="AlphaFoldDB" id="A0AAW2TYP4"/>
<feature type="domain" description="Retroviral polymerase SH3-like" evidence="1">
    <location>
        <begin position="61"/>
        <end position="122"/>
    </location>
</feature>
<evidence type="ECO:0000313" key="2">
    <source>
        <dbReference type="EMBL" id="KAL0409667.1"/>
    </source>
</evidence>
<dbReference type="InterPro" id="IPR057670">
    <property type="entry name" value="SH3_retrovirus"/>
</dbReference>
<dbReference type="SUPFAM" id="SSF53098">
    <property type="entry name" value="Ribonuclease H-like"/>
    <property type="match status" value="1"/>
</dbReference>
<dbReference type="Gene3D" id="3.30.420.10">
    <property type="entry name" value="Ribonuclease H-like superfamily/Ribonuclease H"/>
    <property type="match status" value="1"/>
</dbReference>
<evidence type="ECO:0000259" key="1">
    <source>
        <dbReference type="Pfam" id="PF25597"/>
    </source>
</evidence>
<name>A0AAW2TYP4_SESRA</name>
<proteinExistence type="predicted"/>
<organism evidence="2">
    <name type="scientific">Sesamum radiatum</name>
    <name type="common">Black benniseed</name>
    <dbReference type="NCBI Taxonomy" id="300843"/>
    <lineage>
        <taxon>Eukaryota</taxon>
        <taxon>Viridiplantae</taxon>
        <taxon>Streptophyta</taxon>
        <taxon>Embryophyta</taxon>
        <taxon>Tracheophyta</taxon>
        <taxon>Spermatophyta</taxon>
        <taxon>Magnoliopsida</taxon>
        <taxon>eudicotyledons</taxon>
        <taxon>Gunneridae</taxon>
        <taxon>Pentapetalae</taxon>
        <taxon>asterids</taxon>
        <taxon>lamiids</taxon>
        <taxon>Lamiales</taxon>
        <taxon>Pedaliaceae</taxon>
        <taxon>Sesamum</taxon>
    </lineage>
</organism>
<dbReference type="InterPro" id="IPR039537">
    <property type="entry name" value="Retrotran_Ty1/copia-like"/>
</dbReference>
<accession>A0AAW2TYP4</accession>
<sequence length="261" mass="29871">MNVARALLLQASLPIQFWDDAILTATYLINRTPTKILGWKTPYEKLYGKVPQYNHLRTFGSLCYATDTSPHKSKFQNRALRCVLTGYAMHKKANKFFDLDNQHVIFSRDVRFYEGTFPFSTMSQNDTSLPMPNVQLQLDHLLENVSPPDSPPATLIEITPSSHTAPEAAPIVLDSVHIDNPPLRRSQDKFTDREPNTYLEAVKHIQWRDAMKEELDALERNCTWSLVPLLLGKRPIGCKWVFKTKLRADGSIERHKARLVA</sequence>
<reference evidence="2" key="2">
    <citation type="journal article" date="2024" name="Plant">
        <title>Genomic evolution and insights into agronomic trait innovations of Sesamum species.</title>
        <authorList>
            <person name="Miao H."/>
            <person name="Wang L."/>
            <person name="Qu L."/>
            <person name="Liu H."/>
            <person name="Sun Y."/>
            <person name="Le M."/>
            <person name="Wang Q."/>
            <person name="Wei S."/>
            <person name="Zheng Y."/>
            <person name="Lin W."/>
            <person name="Duan Y."/>
            <person name="Cao H."/>
            <person name="Xiong S."/>
            <person name="Wang X."/>
            <person name="Wei L."/>
            <person name="Li C."/>
            <person name="Ma Q."/>
            <person name="Ju M."/>
            <person name="Zhao R."/>
            <person name="Li G."/>
            <person name="Mu C."/>
            <person name="Tian Q."/>
            <person name="Mei H."/>
            <person name="Zhang T."/>
            <person name="Gao T."/>
            <person name="Zhang H."/>
        </authorList>
    </citation>
    <scope>NUCLEOTIDE SEQUENCE</scope>
    <source>
        <strain evidence="2">G02</strain>
    </source>
</reference>
<protein>
    <submittedName>
        <fullName evidence="2">Retrovirus-related Pol polyprotein from transposon TNT 1-94</fullName>
    </submittedName>
</protein>
<comment type="caution">
    <text evidence="2">The sequence shown here is derived from an EMBL/GenBank/DDBJ whole genome shotgun (WGS) entry which is preliminary data.</text>
</comment>
<gene>
    <name evidence="2" type="ORF">Sradi_1901100</name>
</gene>
<dbReference type="PANTHER" id="PTHR42648">
    <property type="entry name" value="TRANSPOSASE, PUTATIVE-RELATED"/>
    <property type="match status" value="1"/>
</dbReference>
<dbReference type="InterPro" id="IPR012337">
    <property type="entry name" value="RNaseH-like_sf"/>
</dbReference>
<reference evidence="2" key="1">
    <citation type="submission" date="2020-06" db="EMBL/GenBank/DDBJ databases">
        <authorList>
            <person name="Li T."/>
            <person name="Hu X."/>
            <person name="Zhang T."/>
            <person name="Song X."/>
            <person name="Zhang H."/>
            <person name="Dai N."/>
            <person name="Sheng W."/>
            <person name="Hou X."/>
            <person name="Wei L."/>
        </authorList>
    </citation>
    <scope>NUCLEOTIDE SEQUENCE</scope>
    <source>
        <strain evidence="2">G02</strain>
        <tissue evidence="2">Leaf</tissue>
    </source>
</reference>
<dbReference type="InterPro" id="IPR036397">
    <property type="entry name" value="RNaseH_sf"/>
</dbReference>
<dbReference type="GO" id="GO:0003676">
    <property type="term" value="F:nucleic acid binding"/>
    <property type="evidence" value="ECO:0007669"/>
    <property type="project" value="InterPro"/>
</dbReference>
<dbReference type="Pfam" id="PF25597">
    <property type="entry name" value="SH3_retrovirus"/>
    <property type="match status" value="1"/>
</dbReference>